<name>A0ACC0TYW3_9AGAM</name>
<dbReference type="EMBL" id="JAGFNK010000281">
    <property type="protein sequence ID" value="KAI9454175.1"/>
    <property type="molecule type" value="Genomic_DNA"/>
</dbReference>
<evidence type="ECO:0000313" key="1">
    <source>
        <dbReference type="EMBL" id="KAI9454175.1"/>
    </source>
</evidence>
<gene>
    <name evidence="1" type="ORF">F5148DRAFT_1288767</name>
</gene>
<dbReference type="Proteomes" id="UP001207468">
    <property type="component" value="Unassembled WGS sequence"/>
</dbReference>
<accession>A0ACC0TYW3</accession>
<sequence length="690" mass="78915">MASDSSLVLPSNSGFSTPINTGSRTLYRFGDRHRPLEEHYLSLADEMSRHFLGPMPATTFLSTFLPRDKLSVPDVPWSKNMFKDVVNQSRETDMYEPFVNAITPHLSKLQLYNTSKSEEKGKTDFPFKIKPDCSVYSREHPYHGTDSSIVELFIEFKRDDPFINSSNTTPDGFLKKAHNPRLACGQIIAYAASHMSAQYRTHIFSVLICSDYARLIRWDRSGAIVTEPMYYDTAPELLEFFILFDRSSPQERGWDTTVRLANSEDTRVAVEAVKELRGLTPLLVITIPNSVTGEAPEYVIAPPLALPWIPVGRWTRTSIGYDVQRKRSIFMKDSWRPVIAGVPREGDVYSRFKANAVRNVPHCSNSADIGDDKYHSTQTDHFTRDPNGPIKPHRHYRLILDDIGQPLNSFDCSRDMVRAVYAALIAHESAYRCGFLHRDISSGNILITHDDKFDGGLLIDWDLCRDMNSQVDGPRRAARTGTWQFMAADLVKDPTINHTLVHDLESTFYVVFWISIRFLRNSWTPEERGVVMNDLFNPPAFSTVGSASKRNWMAKGDTNDFKILDNRPLTGLIHSLLPFFKARYLGIGNQPTDDLNFGPPRSELPELRVNEEDIQRYLRLLVDHQEVMSIFRKSLEIQWPKWPEVEHAEKQKISYLGRENRFSSKRSTSRSSLRQNGEKEGSSEKRLRPA</sequence>
<evidence type="ECO:0000313" key="2">
    <source>
        <dbReference type="Proteomes" id="UP001207468"/>
    </source>
</evidence>
<reference evidence="1" key="1">
    <citation type="submission" date="2021-03" db="EMBL/GenBank/DDBJ databases">
        <title>Evolutionary priming and transition to the ectomycorrhizal habit in an iconic lineage of mushroom-forming fungi: is preadaptation a requirement?</title>
        <authorList>
            <consortium name="DOE Joint Genome Institute"/>
            <person name="Looney B.P."/>
            <person name="Miyauchi S."/>
            <person name="Morin E."/>
            <person name="Drula E."/>
            <person name="Courty P.E."/>
            <person name="Chicoki N."/>
            <person name="Fauchery L."/>
            <person name="Kohler A."/>
            <person name="Kuo A."/>
            <person name="LaButti K."/>
            <person name="Pangilinan J."/>
            <person name="Lipzen A."/>
            <person name="Riley R."/>
            <person name="Andreopoulos W."/>
            <person name="He G."/>
            <person name="Johnson J."/>
            <person name="Barry K.W."/>
            <person name="Grigoriev I.V."/>
            <person name="Nagy L."/>
            <person name="Hibbett D."/>
            <person name="Henrissat B."/>
            <person name="Matheny P.B."/>
            <person name="Labbe J."/>
            <person name="Martin A.F."/>
        </authorList>
    </citation>
    <scope>NUCLEOTIDE SEQUENCE</scope>
    <source>
        <strain evidence="1">BPL698</strain>
    </source>
</reference>
<keyword evidence="2" id="KW-1185">Reference proteome</keyword>
<organism evidence="1 2">
    <name type="scientific">Russula earlei</name>
    <dbReference type="NCBI Taxonomy" id="71964"/>
    <lineage>
        <taxon>Eukaryota</taxon>
        <taxon>Fungi</taxon>
        <taxon>Dikarya</taxon>
        <taxon>Basidiomycota</taxon>
        <taxon>Agaricomycotina</taxon>
        <taxon>Agaricomycetes</taxon>
        <taxon>Russulales</taxon>
        <taxon>Russulaceae</taxon>
        <taxon>Russula</taxon>
    </lineage>
</organism>
<protein>
    <submittedName>
        <fullName evidence="1">Uncharacterized protein</fullName>
    </submittedName>
</protein>
<proteinExistence type="predicted"/>
<comment type="caution">
    <text evidence="1">The sequence shown here is derived from an EMBL/GenBank/DDBJ whole genome shotgun (WGS) entry which is preliminary data.</text>
</comment>